<dbReference type="KEGG" id="tum:CBW65_02685"/>
<keyword evidence="1" id="KW-0812">Transmembrane</keyword>
<dbReference type="AlphaFoldDB" id="A0A1Y0IHU8"/>
<dbReference type="Proteomes" id="UP000195437">
    <property type="component" value="Chromosome"/>
</dbReference>
<dbReference type="RefSeq" id="WP_087455469.1">
    <property type="nucleotide sequence ID" value="NZ_CP021434.1"/>
</dbReference>
<keyword evidence="3" id="KW-1185">Reference proteome</keyword>
<evidence type="ECO:0000313" key="3">
    <source>
        <dbReference type="Proteomes" id="UP000195437"/>
    </source>
</evidence>
<organism evidence="2 3">
    <name type="scientific">Tumebacillus avium</name>
    <dbReference type="NCBI Taxonomy" id="1903704"/>
    <lineage>
        <taxon>Bacteria</taxon>
        <taxon>Bacillati</taxon>
        <taxon>Bacillota</taxon>
        <taxon>Bacilli</taxon>
        <taxon>Bacillales</taxon>
        <taxon>Alicyclobacillaceae</taxon>
        <taxon>Tumebacillus</taxon>
    </lineage>
</organism>
<evidence type="ECO:0000256" key="1">
    <source>
        <dbReference type="SAM" id="Phobius"/>
    </source>
</evidence>
<accession>A0A1Y0IHU8</accession>
<evidence type="ECO:0000313" key="2">
    <source>
        <dbReference type="EMBL" id="ARU60081.1"/>
    </source>
</evidence>
<name>A0A1Y0IHU8_9BACL</name>
<keyword evidence="1" id="KW-1133">Transmembrane helix</keyword>
<sequence>MIKVRRAFFVILIFIILGQTCVIYWQYKVHSEYQSQRHAQLFSTISLTLLDIAAYKKTGNVQALARLEAETFALSREADLLNQDIKDPSLIPASGYHPPNAAIGRFLLSGGPESEMKQYLTKLEGILQGYLDSRISYKENKDNASDFLDVWREVVRYTTSS</sequence>
<gene>
    <name evidence="2" type="ORF">CBW65_02685</name>
</gene>
<dbReference type="EMBL" id="CP021434">
    <property type="protein sequence ID" value="ARU60081.1"/>
    <property type="molecule type" value="Genomic_DNA"/>
</dbReference>
<protein>
    <submittedName>
        <fullName evidence="2">Uncharacterized protein</fullName>
    </submittedName>
</protein>
<feature type="transmembrane region" description="Helical" evidence="1">
    <location>
        <begin position="7"/>
        <end position="27"/>
    </location>
</feature>
<keyword evidence="1" id="KW-0472">Membrane</keyword>
<reference evidence="3" key="1">
    <citation type="submission" date="2017-05" db="EMBL/GenBank/DDBJ databases">
        <authorList>
            <person name="Sung H."/>
        </authorList>
    </citation>
    <scope>NUCLEOTIDE SEQUENCE [LARGE SCALE GENOMIC DNA]</scope>
    <source>
        <strain evidence="3">AR23208</strain>
    </source>
</reference>
<proteinExistence type="predicted"/>